<evidence type="ECO:0000256" key="2">
    <source>
        <dbReference type="ARBA" id="ARBA00020484"/>
    </source>
</evidence>
<dbReference type="AlphaFoldDB" id="V5RKC1"/>
<reference evidence="11 12" key="1">
    <citation type="journal article" date="2014" name="Genome Announc.">
        <title>Complete Genome Sequence of Spiroplasma apis B31T (ATCC 33834), a Bacterium Associated with May Disease of Honeybees (Apis mellifera).</title>
        <authorList>
            <person name="Ku C."/>
            <person name="Lo W.S."/>
            <person name="Chen L.L."/>
            <person name="Kuo C.H."/>
        </authorList>
    </citation>
    <scope>NUCLEOTIDE SEQUENCE [LARGE SCALE GENOMIC DNA]</scope>
    <source>
        <strain evidence="11">B31</strain>
    </source>
</reference>
<dbReference type="Gene3D" id="3.30.300.20">
    <property type="match status" value="1"/>
</dbReference>
<dbReference type="EMBL" id="CP006682">
    <property type="protein sequence ID" value="AHB36541.1"/>
    <property type="molecule type" value="Genomic_DNA"/>
</dbReference>
<feature type="domain" description="Era-type G" evidence="10">
    <location>
        <begin position="5"/>
        <end position="173"/>
    </location>
</feature>
<feature type="binding site" evidence="6">
    <location>
        <begin position="13"/>
        <end position="20"/>
    </location>
    <ligand>
        <name>GTP</name>
        <dbReference type="ChEBI" id="CHEBI:37565"/>
    </ligand>
</feature>
<evidence type="ECO:0000256" key="8">
    <source>
        <dbReference type="RuleBase" id="RU003761"/>
    </source>
</evidence>
<dbReference type="InterPro" id="IPR005225">
    <property type="entry name" value="Small_GTP-bd"/>
</dbReference>
<dbReference type="InterPro" id="IPR004044">
    <property type="entry name" value="KH_dom_type_2"/>
</dbReference>
<dbReference type="Pfam" id="PF01926">
    <property type="entry name" value="MMR_HSR1"/>
    <property type="match status" value="1"/>
</dbReference>
<dbReference type="GO" id="GO:0005525">
    <property type="term" value="F:GTP binding"/>
    <property type="evidence" value="ECO:0007669"/>
    <property type="project" value="UniProtKB-UniRule"/>
</dbReference>
<dbReference type="NCBIfam" id="TIGR00436">
    <property type="entry name" value="era"/>
    <property type="match status" value="1"/>
</dbReference>
<dbReference type="SUPFAM" id="SSF54814">
    <property type="entry name" value="Prokaryotic type KH domain (KH-domain type II)"/>
    <property type="match status" value="1"/>
</dbReference>
<feature type="region of interest" description="G4" evidence="7">
    <location>
        <begin position="122"/>
        <end position="125"/>
    </location>
</feature>
<comment type="similarity">
    <text evidence="1 6 7 8">Belongs to the TRAFAC class TrmE-Era-EngA-EngB-Septin-like GTPase superfamily. Era GTPase family.</text>
</comment>
<evidence type="ECO:0000256" key="3">
    <source>
        <dbReference type="ARBA" id="ARBA00022741"/>
    </source>
</evidence>
<organism evidence="11 12">
    <name type="scientific">Spiroplasma apis B31</name>
    <dbReference type="NCBI Taxonomy" id="1276258"/>
    <lineage>
        <taxon>Bacteria</taxon>
        <taxon>Bacillati</taxon>
        <taxon>Mycoplasmatota</taxon>
        <taxon>Mollicutes</taxon>
        <taxon>Entomoplasmatales</taxon>
        <taxon>Spiroplasmataceae</taxon>
        <taxon>Spiroplasma</taxon>
    </lineage>
</organism>
<dbReference type="STRING" id="1276258.SAPIS_v1c06960"/>
<sequence length="300" mass="34390">MDNIKSGFIAIIGRPNVGKSTLLNTLLSKKIAIVTNKAQTTRNRINGILTKEDCQYVFVDTPGVHKPHNELGKYMNKVALQTTKGVDLILFLAPSDEFIGENDRFVLNALKERDLPVFLIITKADLVDEKSMDIKIKDWKNQGFNFAQIIKVSSTMNFNLDVLLEKIKEVLPENGVKFYPDDQYTDQPERFMIREIIREEILLQTEQEIPHSVAILIDKFEENKNIIKVIASIICERTSQKGIIIGSKGCKIKSIGIESRKKLEELFTKQFYLELFVKTKEKWKQSASLLKQLGYDKDSY</sequence>
<dbReference type="PANTHER" id="PTHR42698:SF1">
    <property type="entry name" value="GTPASE ERA, MITOCHONDRIAL"/>
    <property type="match status" value="1"/>
</dbReference>
<comment type="function">
    <text evidence="6">An essential GTPase that binds both GDP and GTP, with rapid nucleotide exchange. Plays a role in 16S rRNA processing and 30S ribosomal subunit biogenesis and possibly also in cell cycle regulation and energy metabolism.</text>
</comment>
<dbReference type="GO" id="GO:0070181">
    <property type="term" value="F:small ribosomal subunit rRNA binding"/>
    <property type="evidence" value="ECO:0007669"/>
    <property type="project" value="UniProtKB-UniRule"/>
</dbReference>
<keyword evidence="6" id="KW-0699">rRNA-binding</keyword>
<feature type="region of interest" description="G1" evidence="7">
    <location>
        <begin position="13"/>
        <end position="20"/>
    </location>
</feature>
<dbReference type="HAMAP" id="MF_00367">
    <property type="entry name" value="GTPase_Era"/>
    <property type="match status" value="1"/>
</dbReference>
<evidence type="ECO:0000256" key="1">
    <source>
        <dbReference type="ARBA" id="ARBA00007921"/>
    </source>
</evidence>
<feature type="binding site" evidence="6">
    <location>
        <begin position="122"/>
        <end position="125"/>
    </location>
    <ligand>
        <name>GTP</name>
        <dbReference type="ChEBI" id="CHEBI:37565"/>
    </ligand>
</feature>
<feature type="domain" description="KH type-2" evidence="9">
    <location>
        <begin position="193"/>
        <end position="281"/>
    </location>
</feature>
<dbReference type="PATRIC" id="fig|1276258.3.peg.710"/>
<keyword evidence="6" id="KW-0472">Membrane</keyword>
<dbReference type="InterPro" id="IPR015946">
    <property type="entry name" value="KH_dom-like_a/b"/>
</dbReference>
<keyword evidence="3 6" id="KW-0547">Nucleotide-binding</keyword>
<dbReference type="NCBIfam" id="TIGR00231">
    <property type="entry name" value="small_GTP"/>
    <property type="match status" value="1"/>
</dbReference>
<protein>
    <recommendedName>
        <fullName evidence="2 6">GTPase Era</fullName>
    </recommendedName>
</protein>
<dbReference type="Proteomes" id="UP000018550">
    <property type="component" value="Chromosome"/>
</dbReference>
<dbReference type="Gene3D" id="3.40.50.300">
    <property type="entry name" value="P-loop containing nucleotide triphosphate hydrolases"/>
    <property type="match status" value="1"/>
</dbReference>
<keyword evidence="6" id="KW-0690">Ribosome biogenesis</keyword>
<dbReference type="PROSITE" id="PS50823">
    <property type="entry name" value="KH_TYPE_2"/>
    <property type="match status" value="1"/>
</dbReference>
<dbReference type="GO" id="GO:0005886">
    <property type="term" value="C:plasma membrane"/>
    <property type="evidence" value="ECO:0007669"/>
    <property type="project" value="UniProtKB-SubCell"/>
</dbReference>
<comment type="subcellular location">
    <subcellularLocation>
        <location evidence="6">Cytoplasm</location>
    </subcellularLocation>
    <subcellularLocation>
        <location evidence="6">Cell membrane</location>
        <topology evidence="6">Peripheral membrane protein</topology>
    </subcellularLocation>
</comment>
<evidence type="ECO:0000256" key="4">
    <source>
        <dbReference type="ARBA" id="ARBA00022884"/>
    </source>
</evidence>
<evidence type="ECO:0000259" key="10">
    <source>
        <dbReference type="PROSITE" id="PS51713"/>
    </source>
</evidence>
<dbReference type="GO" id="GO:0000028">
    <property type="term" value="P:ribosomal small subunit assembly"/>
    <property type="evidence" value="ECO:0007669"/>
    <property type="project" value="TreeGrafter"/>
</dbReference>
<dbReference type="Pfam" id="PF07650">
    <property type="entry name" value="KH_2"/>
    <property type="match status" value="1"/>
</dbReference>
<keyword evidence="6" id="KW-0963">Cytoplasm</keyword>
<accession>V5RKC1</accession>
<keyword evidence="6" id="KW-1003">Cell membrane</keyword>
<feature type="region of interest" description="G2" evidence="7">
    <location>
        <begin position="39"/>
        <end position="43"/>
    </location>
</feature>
<feature type="region of interest" description="G3" evidence="7">
    <location>
        <begin position="60"/>
        <end position="63"/>
    </location>
</feature>
<dbReference type="CDD" id="cd04163">
    <property type="entry name" value="Era"/>
    <property type="match status" value="1"/>
</dbReference>
<evidence type="ECO:0000313" key="12">
    <source>
        <dbReference type="Proteomes" id="UP000018550"/>
    </source>
</evidence>
<name>V5RKC1_SPIAP</name>
<keyword evidence="5 6" id="KW-0342">GTP-binding</keyword>
<dbReference type="FunFam" id="3.40.50.300:FF:000094">
    <property type="entry name" value="GTPase Era"/>
    <property type="match status" value="1"/>
</dbReference>
<dbReference type="InterPro" id="IPR027417">
    <property type="entry name" value="P-loop_NTPase"/>
</dbReference>
<dbReference type="SUPFAM" id="SSF52540">
    <property type="entry name" value="P-loop containing nucleoside triphosphate hydrolases"/>
    <property type="match status" value="1"/>
</dbReference>
<keyword evidence="12" id="KW-1185">Reference proteome</keyword>
<dbReference type="OrthoDB" id="9805918at2"/>
<evidence type="ECO:0000256" key="7">
    <source>
        <dbReference type="PROSITE-ProRule" id="PRU01050"/>
    </source>
</evidence>
<keyword evidence="4 6" id="KW-0694">RNA-binding</keyword>
<dbReference type="KEGG" id="sapi:SAPIS_v1c06960"/>
<dbReference type="InterPro" id="IPR006073">
    <property type="entry name" value="GTP-bd"/>
</dbReference>
<dbReference type="PANTHER" id="PTHR42698">
    <property type="entry name" value="GTPASE ERA"/>
    <property type="match status" value="1"/>
</dbReference>
<dbReference type="NCBIfam" id="NF000908">
    <property type="entry name" value="PRK00089.1"/>
    <property type="match status" value="1"/>
</dbReference>
<dbReference type="GO" id="GO:0005829">
    <property type="term" value="C:cytosol"/>
    <property type="evidence" value="ECO:0007669"/>
    <property type="project" value="TreeGrafter"/>
</dbReference>
<feature type="binding site" evidence="6">
    <location>
        <begin position="60"/>
        <end position="64"/>
    </location>
    <ligand>
        <name>GTP</name>
        <dbReference type="ChEBI" id="CHEBI:37565"/>
    </ligand>
</feature>
<dbReference type="RefSeq" id="WP_023789730.1">
    <property type="nucleotide sequence ID" value="NC_022998.1"/>
</dbReference>
<gene>
    <name evidence="6 11" type="primary">era</name>
    <name evidence="11" type="ORF">SAPIS_v1c06960</name>
</gene>
<dbReference type="CDD" id="cd22534">
    <property type="entry name" value="KH-II_Era"/>
    <property type="match status" value="1"/>
</dbReference>
<comment type="subunit">
    <text evidence="6">Monomer.</text>
</comment>
<dbReference type="PROSITE" id="PS51713">
    <property type="entry name" value="G_ERA"/>
    <property type="match status" value="1"/>
</dbReference>
<dbReference type="eggNOG" id="COG1159">
    <property type="taxonomic scope" value="Bacteria"/>
</dbReference>
<dbReference type="InterPro" id="IPR030388">
    <property type="entry name" value="G_ERA_dom"/>
</dbReference>
<evidence type="ECO:0000256" key="6">
    <source>
        <dbReference type="HAMAP-Rule" id="MF_00367"/>
    </source>
</evidence>
<dbReference type="InterPro" id="IPR005662">
    <property type="entry name" value="GTPase_Era-like"/>
</dbReference>
<evidence type="ECO:0000256" key="5">
    <source>
        <dbReference type="ARBA" id="ARBA00023134"/>
    </source>
</evidence>
<feature type="region of interest" description="G5" evidence="7">
    <location>
        <begin position="152"/>
        <end position="154"/>
    </location>
</feature>
<dbReference type="InterPro" id="IPR009019">
    <property type="entry name" value="KH_sf_prok-type"/>
</dbReference>
<evidence type="ECO:0000259" key="9">
    <source>
        <dbReference type="PROSITE" id="PS50823"/>
    </source>
</evidence>
<dbReference type="GO" id="GO:0043024">
    <property type="term" value="F:ribosomal small subunit binding"/>
    <property type="evidence" value="ECO:0007669"/>
    <property type="project" value="TreeGrafter"/>
</dbReference>
<evidence type="ECO:0000313" key="11">
    <source>
        <dbReference type="EMBL" id="AHB36541.1"/>
    </source>
</evidence>
<proteinExistence type="inferred from homology"/>
<dbReference type="HOGENOM" id="CLU_038009_1_0_14"/>
<dbReference type="GO" id="GO:0003924">
    <property type="term" value="F:GTPase activity"/>
    <property type="evidence" value="ECO:0007669"/>
    <property type="project" value="UniProtKB-UniRule"/>
</dbReference>